<keyword evidence="3" id="KW-0762">Sugar transport</keyword>
<dbReference type="RefSeq" id="WP_025730024.1">
    <property type="nucleotide sequence ID" value="NZ_JAAIWK010000006.1"/>
</dbReference>
<dbReference type="InterPro" id="IPR036095">
    <property type="entry name" value="PTS_EIIB-like_sf"/>
</dbReference>
<gene>
    <name evidence="3" type="ORF">G4D61_05855</name>
</gene>
<dbReference type="Pfam" id="PF02302">
    <property type="entry name" value="PTS_IIB"/>
    <property type="match status" value="1"/>
</dbReference>
<feature type="domain" description="PTS EIIB type-2" evidence="2">
    <location>
        <begin position="2"/>
        <end position="93"/>
    </location>
</feature>
<name>A0A6M0P462_9BACI</name>
<keyword evidence="3" id="KW-0813">Transport</keyword>
<protein>
    <submittedName>
        <fullName evidence="3">PTS sugar transporter subunit IIB</fullName>
    </submittedName>
</protein>
<dbReference type="GO" id="GO:0008982">
    <property type="term" value="F:protein-N(PI)-phosphohistidine-sugar phosphotransferase activity"/>
    <property type="evidence" value="ECO:0007669"/>
    <property type="project" value="InterPro"/>
</dbReference>
<dbReference type="SUPFAM" id="SSF52794">
    <property type="entry name" value="PTS system IIB component-like"/>
    <property type="match status" value="1"/>
</dbReference>
<dbReference type="Proteomes" id="UP000476934">
    <property type="component" value="Unassembled WGS sequence"/>
</dbReference>
<dbReference type="CDD" id="cd05566">
    <property type="entry name" value="PTS_IIB_galactitol"/>
    <property type="match status" value="1"/>
</dbReference>
<dbReference type="PROSITE" id="PS51099">
    <property type="entry name" value="PTS_EIIB_TYPE_2"/>
    <property type="match status" value="1"/>
</dbReference>
<keyword evidence="1" id="KW-0808">Transferase</keyword>
<evidence type="ECO:0000313" key="3">
    <source>
        <dbReference type="EMBL" id="NEY19492.1"/>
    </source>
</evidence>
<comment type="caution">
    <text evidence="3">The sequence shown here is derived from an EMBL/GenBank/DDBJ whole genome shotgun (WGS) entry which is preliminary data.</text>
</comment>
<organism evidence="3 4">
    <name type="scientific">Heyndrickxia ginsengihumi</name>
    <dbReference type="NCBI Taxonomy" id="363870"/>
    <lineage>
        <taxon>Bacteria</taxon>
        <taxon>Bacillati</taxon>
        <taxon>Bacillota</taxon>
        <taxon>Bacilli</taxon>
        <taxon>Bacillales</taxon>
        <taxon>Bacillaceae</taxon>
        <taxon>Heyndrickxia</taxon>
    </lineage>
</organism>
<dbReference type="EMBL" id="JAAIWK010000006">
    <property type="protein sequence ID" value="NEY19492.1"/>
    <property type="molecule type" value="Genomic_DNA"/>
</dbReference>
<sequence length="93" mass="10191">MKKIIVACGSGVATSQTVASKIKKLLDERKVKAEVEAVDIKSIRTYIKQADVYVAITKPKETYPIPVVDGIAFLTGIGMERELQKLIDAVTKK</sequence>
<dbReference type="InterPro" id="IPR013011">
    <property type="entry name" value="PTS_EIIB_2"/>
</dbReference>
<dbReference type="AlphaFoldDB" id="A0A6M0P462"/>
<evidence type="ECO:0000313" key="4">
    <source>
        <dbReference type="Proteomes" id="UP000476934"/>
    </source>
</evidence>
<dbReference type="GO" id="GO:0009401">
    <property type="term" value="P:phosphoenolpyruvate-dependent sugar phosphotransferase system"/>
    <property type="evidence" value="ECO:0007669"/>
    <property type="project" value="InterPro"/>
</dbReference>
<keyword evidence="4" id="KW-1185">Reference proteome</keyword>
<reference evidence="3 4" key="1">
    <citation type="submission" date="2020-02" db="EMBL/GenBank/DDBJ databases">
        <authorList>
            <person name="Feng H."/>
        </authorList>
    </citation>
    <scope>NUCLEOTIDE SEQUENCE [LARGE SCALE GENOMIC DNA]</scope>
    <source>
        <strain evidence="3 4">Gsoil 114</strain>
    </source>
</reference>
<evidence type="ECO:0000259" key="2">
    <source>
        <dbReference type="PROSITE" id="PS51099"/>
    </source>
</evidence>
<proteinExistence type="predicted"/>
<dbReference type="Gene3D" id="3.40.50.2300">
    <property type="match status" value="1"/>
</dbReference>
<dbReference type="InterPro" id="IPR003501">
    <property type="entry name" value="PTS_EIIB_2/3"/>
</dbReference>
<evidence type="ECO:0000256" key="1">
    <source>
        <dbReference type="ARBA" id="ARBA00022679"/>
    </source>
</evidence>
<reference evidence="3 4" key="2">
    <citation type="submission" date="2020-03" db="EMBL/GenBank/DDBJ databases">
        <title>Bacillus aquiflavi sp. nov., isolated from yellow water of strong flavor Chinese baijiu in Yibin region of China.</title>
        <authorList>
            <person name="Xie J."/>
        </authorList>
    </citation>
    <scope>NUCLEOTIDE SEQUENCE [LARGE SCALE GENOMIC DNA]</scope>
    <source>
        <strain evidence="3 4">Gsoil 114</strain>
    </source>
</reference>
<accession>A0A6M0P462</accession>